<dbReference type="SUPFAM" id="SSF52540">
    <property type="entry name" value="P-loop containing nucleoside triphosphate hydrolases"/>
    <property type="match status" value="1"/>
</dbReference>
<feature type="domain" description="Helicase C-terminal" evidence="2">
    <location>
        <begin position="8"/>
        <end position="50"/>
    </location>
</feature>
<dbReference type="InterPro" id="IPR027417">
    <property type="entry name" value="P-loop_NTPase"/>
</dbReference>
<dbReference type="AlphaFoldDB" id="A0A9D4ISV6"/>
<gene>
    <name evidence="3" type="ORF">DPMN_160773</name>
</gene>
<proteinExistence type="predicted"/>
<evidence type="ECO:0000259" key="2">
    <source>
        <dbReference type="Pfam" id="PF00271"/>
    </source>
</evidence>
<evidence type="ECO:0000313" key="4">
    <source>
        <dbReference type="Proteomes" id="UP000828390"/>
    </source>
</evidence>
<evidence type="ECO:0000313" key="3">
    <source>
        <dbReference type="EMBL" id="KAH3782853.1"/>
    </source>
</evidence>
<reference evidence="3" key="1">
    <citation type="journal article" date="2019" name="bioRxiv">
        <title>The Genome of the Zebra Mussel, Dreissena polymorpha: A Resource for Invasive Species Research.</title>
        <authorList>
            <person name="McCartney M.A."/>
            <person name="Auch B."/>
            <person name="Kono T."/>
            <person name="Mallez S."/>
            <person name="Zhang Y."/>
            <person name="Obille A."/>
            <person name="Becker A."/>
            <person name="Abrahante J.E."/>
            <person name="Garbe J."/>
            <person name="Badalamenti J.P."/>
            <person name="Herman A."/>
            <person name="Mangelson H."/>
            <person name="Liachko I."/>
            <person name="Sullivan S."/>
            <person name="Sone E.D."/>
            <person name="Koren S."/>
            <person name="Silverstein K.A.T."/>
            <person name="Beckman K.B."/>
            <person name="Gohl D.M."/>
        </authorList>
    </citation>
    <scope>NUCLEOTIDE SEQUENCE</scope>
    <source>
        <strain evidence="3">Duluth1</strain>
        <tissue evidence="3">Whole animal</tissue>
    </source>
</reference>
<keyword evidence="4" id="KW-1185">Reference proteome</keyword>
<name>A0A9D4ISV6_DREPO</name>
<organism evidence="3 4">
    <name type="scientific">Dreissena polymorpha</name>
    <name type="common">Zebra mussel</name>
    <name type="synonym">Mytilus polymorpha</name>
    <dbReference type="NCBI Taxonomy" id="45954"/>
    <lineage>
        <taxon>Eukaryota</taxon>
        <taxon>Metazoa</taxon>
        <taxon>Spiralia</taxon>
        <taxon>Lophotrochozoa</taxon>
        <taxon>Mollusca</taxon>
        <taxon>Bivalvia</taxon>
        <taxon>Autobranchia</taxon>
        <taxon>Heteroconchia</taxon>
        <taxon>Euheterodonta</taxon>
        <taxon>Imparidentia</taxon>
        <taxon>Neoheterodontei</taxon>
        <taxon>Myida</taxon>
        <taxon>Dreissenoidea</taxon>
        <taxon>Dreissenidae</taxon>
        <taxon>Dreissena</taxon>
    </lineage>
</organism>
<keyword evidence="1" id="KW-0472">Membrane</keyword>
<keyword evidence="1" id="KW-0812">Transmembrane</keyword>
<dbReference type="Proteomes" id="UP000828390">
    <property type="component" value="Unassembled WGS sequence"/>
</dbReference>
<protein>
    <recommendedName>
        <fullName evidence="2">Helicase C-terminal domain-containing protein</fullName>
    </recommendedName>
</protein>
<comment type="caution">
    <text evidence="3">The sequence shown here is derived from an EMBL/GenBank/DDBJ whole genome shotgun (WGS) entry which is preliminary data.</text>
</comment>
<evidence type="ECO:0000256" key="1">
    <source>
        <dbReference type="SAM" id="Phobius"/>
    </source>
</evidence>
<keyword evidence="1" id="KW-1133">Transmembrane helix</keyword>
<accession>A0A9D4ISV6</accession>
<dbReference type="Pfam" id="PF00271">
    <property type="entry name" value="Helicase_C"/>
    <property type="match status" value="1"/>
</dbReference>
<dbReference type="EMBL" id="JAIWYP010000008">
    <property type="protein sequence ID" value="KAH3782853.1"/>
    <property type="molecule type" value="Genomic_DNA"/>
</dbReference>
<sequence>MHGLGHQRPNFERFSSDSTIKVVVCTIAFGMGISIPNVEIVLHWVCPKNRLHIGKSLEEQED</sequence>
<dbReference type="Gene3D" id="3.40.50.300">
    <property type="entry name" value="P-loop containing nucleotide triphosphate hydrolases"/>
    <property type="match status" value="1"/>
</dbReference>
<dbReference type="InterPro" id="IPR001650">
    <property type="entry name" value="Helicase_C-like"/>
</dbReference>
<feature type="transmembrane region" description="Helical" evidence="1">
    <location>
        <begin position="20"/>
        <end position="45"/>
    </location>
</feature>
<reference evidence="3" key="2">
    <citation type="submission" date="2020-11" db="EMBL/GenBank/DDBJ databases">
        <authorList>
            <person name="McCartney M.A."/>
            <person name="Auch B."/>
            <person name="Kono T."/>
            <person name="Mallez S."/>
            <person name="Becker A."/>
            <person name="Gohl D.M."/>
            <person name="Silverstein K.A.T."/>
            <person name="Koren S."/>
            <person name="Bechman K.B."/>
            <person name="Herman A."/>
            <person name="Abrahante J.E."/>
            <person name="Garbe J."/>
        </authorList>
    </citation>
    <scope>NUCLEOTIDE SEQUENCE</scope>
    <source>
        <strain evidence="3">Duluth1</strain>
        <tissue evidence="3">Whole animal</tissue>
    </source>
</reference>